<protein>
    <submittedName>
        <fullName evidence="1">Uncharacterized protein</fullName>
    </submittedName>
</protein>
<comment type="caution">
    <text evidence="1">The sequence shown here is derived from an EMBL/GenBank/DDBJ whole genome shotgun (WGS) entry which is preliminary data.</text>
</comment>
<organism evidence="1 2">
    <name type="scientific">Mangrovibacterium diazotrophicum</name>
    <dbReference type="NCBI Taxonomy" id="1261403"/>
    <lineage>
        <taxon>Bacteria</taxon>
        <taxon>Pseudomonadati</taxon>
        <taxon>Bacteroidota</taxon>
        <taxon>Bacteroidia</taxon>
        <taxon>Marinilabiliales</taxon>
        <taxon>Prolixibacteraceae</taxon>
        <taxon>Mangrovibacterium</taxon>
    </lineage>
</organism>
<dbReference type="Proteomes" id="UP000283387">
    <property type="component" value="Unassembled WGS sequence"/>
</dbReference>
<evidence type="ECO:0000313" key="1">
    <source>
        <dbReference type="EMBL" id="RKD90193.1"/>
    </source>
</evidence>
<dbReference type="AlphaFoldDB" id="A0A419W417"/>
<dbReference type="EMBL" id="RAPN01000001">
    <property type="protein sequence ID" value="RKD90193.1"/>
    <property type="molecule type" value="Genomic_DNA"/>
</dbReference>
<reference evidence="1 2" key="1">
    <citation type="submission" date="2018-09" db="EMBL/GenBank/DDBJ databases">
        <title>Genomic Encyclopedia of Archaeal and Bacterial Type Strains, Phase II (KMG-II): from individual species to whole genera.</title>
        <authorList>
            <person name="Goeker M."/>
        </authorList>
    </citation>
    <scope>NUCLEOTIDE SEQUENCE [LARGE SCALE GENOMIC DNA]</scope>
    <source>
        <strain evidence="1 2">DSM 27148</strain>
    </source>
</reference>
<proteinExistence type="predicted"/>
<evidence type="ECO:0000313" key="2">
    <source>
        <dbReference type="Proteomes" id="UP000283387"/>
    </source>
</evidence>
<sequence>MRCITPIADDPLFSIFPPRAMHGAIAYAPLGLASLEFSLKGCEAIARGNAPGKKMRLEFVRAPGQGGVFR</sequence>
<keyword evidence="2" id="KW-1185">Reference proteome</keyword>
<gene>
    <name evidence="1" type="ORF">BC643_0529</name>
</gene>
<accession>A0A419W417</accession>
<name>A0A419W417_9BACT</name>